<dbReference type="EMBL" id="SMNA01000004">
    <property type="protein sequence ID" value="TDE95115.1"/>
    <property type="molecule type" value="Genomic_DNA"/>
</dbReference>
<evidence type="ECO:0000256" key="1">
    <source>
        <dbReference type="ARBA" id="ARBA00009156"/>
    </source>
</evidence>
<evidence type="ECO:0000256" key="5">
    <source>
        <dbReference type="ARBA" id="ARBA00022840"/>
    </source>
</evidence>
<dbReference type="Gene3D" id="3.30.420.40">
    <property type="match status" value="2"/>
</dbReference>
<evidence type="ECO:0000259" key="6">
    <source>
        <dbReference type="Pfam" id="PF00370"/>
    </source>
</evidence>
<evidence type="ECO:0000256" key="4">
    <source>
        <dbReference type="ARBA" id="ARBA00022777"/>
    </source>
</evidence>
<dbReference type="Proteomes" id="UP000504882">
    <property type="component" value="Unassembled WGS sequence"/>
</dbReference>
<comment type="caution">
    <text evidence="8">The sequence shown here is derived from an EMBL/GenBank/DDBJ whole genome shotgun (WGS) entry which is preliminary data.</text>
</comment>
<dbReference type="RefSeq" id="WP_133107525.1">
    <property type="nucleotide sequence ID" value="NZ_SMNA01000004.1"/>
</dbReference>
<dbReference type="Pfam" id="PF02782">
    <property type="entry name" value="FGGY_C"/>
    <property type="match status" value="1"/>
</dbReference>
<dbReference type="GO" id="GO:0016301">
    <property type="term" value="F:kinase activity"/>
    <property type="evidence" value="ECO:0007669"/>
    <property type="project" value="UniProtKB-KW"/>
</dbReference>
<dbReference type="SUPFAM" id="SSF53067">
    <property type="entry name" value="Actin-like ATPase domain"/>
    <property type="match status" value="2"/>
</dbReference>
<organism evidence="8 9">
    <name type="scientific">Occultella glacieicola</name>
    <dbReference type="NCBI Taxonomy" id="2518684"/>
    <lineage>
        <taxon>Bacteria</taxon>
        <taxon>Bacillati</taxon>
        <taxon>Actinomycetota</taxon>
        <taxon>Actinomycetes</taxon>
        <taxon>Micrococcales</taxon>
        <taxon>Ruaniaceae</taxon>
        <taxon>Occultella</taxon>
    </lineage>
</organism>
<keyword evidence="5" id="KW-0067">ATP-binding</keyword>
<reference evidence="8 9" key="1">
    <citation type="submission" date="2019-03" db="EMBL/GenBank/DDBJ databases">
        <title>Genomic features of bacteria from cold environments.</title>
        <authorList>
            <person name="Shen L."/>
        </authorList>
    </citation>
    <scope>NUCLEOTIDE SEQUENCE [LARGE SCALE GENOMIC DNA]</scope>
    <source>
        <strain evidence="9">T3246-1</strain>
    </source>
</reference>
<evidence type="ECO:0000256" key="3">
    <source>
        <dbReference type="ARBA" id="ARBA00022741"/>
    </source>
</evidence>
<protein>
    <submittedName>
        <fullName evidence="8">Glycerol kinase</fullName>
    </submittedName>
</protein>
<proteinExistence type="inferred from homology"/>
<dbReference type="InterPro" id="IPR018484">
    <property type="entry name" value="FGGY_N"/>
</dbReference>
<gene>
    <name evidence="8" type="ORF">EXU48_10185</name>
</gene>
<evidence type="ECO:0000313" key="8">
    <source>
        <dbReference type="EMBL" id="TDE95115.1"/>
    </source>
</evidence>
<dbReference type="Pfam" id="PF00370">
    <property type="entry name" value="FGGY_N"/>
    <property type="match status" value="1"/>
</dbReference>
<dbReference type="InterPro" id="IPR000577">
    <property type="entry name" value="Carb_kinase_FGGY"/>
</dbReference>
<sequence length="518" mass="52922">MVGQGVIVAVDQGTSATKAIALDGAGRVVASVTRALGQSHPRPGWVEQDATAILDGVRAAVADVLARVDAPVLGLGLSSQRESALLWDTRSGEPLGPVLGWQDRRTSAAAARLAAHDAEVRERSGLPIDPMFSALKLGWLLDEVDPDRSRSARGEIAAGTVDSWLVHALTGEHRIEIGNASRTQLLNLATGTWDERLLDLFGVPANVLPRVVASTGASLPIAEFGGLRIHAVLGDSHAALYAHGVREPGAVKVTYGTGSSVMGLLTGERRGIAGGAAAGAGSAADPADAVRADSEGPIPAGLVGTIAWQLGDAPHQLAFEGNILATGATIAWLSRLLGRAVPELAALARTAGADHGVHLVPAFAGLGAPWWDPGARAVLSGFDLGTDAAVLARAGAESIAHQVEDVLAAADAAGPVTDVLADGGPSADDWLMQLQADLSGRRVHRGSRESLSACGAGLLAGDALGLSLPADSDSHPAMTTFTPALPAGRAGERREAWRRAVHLTRAAPSGIDTDPITT</sequence>
<feature type="domain" description="Carbohydrate kinase FGGY N-terminal" evidence="6">
    <location>
        <begin position="6"/>
        <end position="215"/>
    </location>
</feature>
<dbReference type="PANTHER" id="PTHR10196">
    <property type="entry name" value="SUGAR KINASE"/>
    <property type="match status" value="1"/>
</dbReference>
<keyword evidence="2" id="KW-0808">Transferase</keyword>
<dbReference type="PIRSF" id="PIRSF000538">
    <property type="entry name" value="GlpK"/>
    <property type="match status" value="1"/>
</dbReference>
<evidence type="ECO:0000256" key="2">
    <source>
        <dbReference type="ARBA" id="ARBA00022679"/>
    </source>
</evidence>
<evidence type="ECO:0000313" key="9">
    <source>
        <dbReference type="Proteomes" id="UP000504882"/>
    </source>
</evidence>
<dbReference type="InterPro" id="IPR018485">
    <property type="entry name" value="FGGY_C"/>
</dbReference>
<keyword evidence="9" id="KW-1185">Reference proteome</keyword>
<comment type="similarity">
    <text evidence="1">Belongs to the FGGY kinase family.</text>
</comment>
<accession>A0ABY2E516</accession>
<name>A0ABY2E516_9MICO</name>
<keyword evidence="4 8" id="KW-0418">Kinase</keyword>
<dbReference type="PANTHER" id="PTHR10196:SF69">
    <property type="entry name" value="GLYCEROL KINASE"/>
    <property type="match status" value="1"/>
</dbReference>
<evidence type="ECO:0000259" key="7">
    <source>
        <dbReference type="Pfam" id="PF02782"/>
    </source>
</evidence>
<keyword evidence="3" id="KW-0547">Nucleotide-binding</keyword>
<dbReference type="InterPro" id="IPR043129">
    <property type="entry name" value="ATPase_NBD"/>
</dbReference>
<feature type="domain" description="Carbohydrate kinase FGGY C-terminal" evidence="7">
    <location>
        <begin position="312"/>
        <end position="461"/>
    </location>
</feature>